<evidence type="ECO:0000313" key="3">
    <source>
        <dbReference type="Proteomes" id="UP000295096"/>
    </source>
</evidence>
<reference evidence="2 3" key="1">
    <citation type="journal article" date="2016" name="J. Microbiol.">
        <title>Dankookia rubra gen. nov., sp. nov., an alphaproteobacterium isolated from sediment of a shallow stream.</title>
        <authorList>
            <person name="Kim W.H."/>
            <person name="Kim D.H."/>
            <person name="Kang K."/>
            <person name="Ahn T.Y."/>
        </authorList>
    </citation>
    <scope>NUCLEOTIDE SEQUENCE [LARGE SCALE GENOMIC DNA]</scope>
    <source>
        <strain evidence="2 3">JCM30602</strain>
    </source>
</reference>
<sequence length="300" mass="31189">MPDFNYPSSAIADIEVAAHTLLLPQGTYCLHVTEVAEDLEAERLPGLSVAVAPGEEGGAIEVARLSGEPWLRRPGDALLVRVHAARIRLLLTSYNLARAAGATPPKIQVQRLDAPAAAAPALPEAAPPALVPTALLVHARRRGDLSGGYGDWVGEQADDVWIEGFAITPPAGLAAADLEYQAVLGKGWFSPWSPGGEFCGSRGMQLPILGWRINLKGDAAKNFTCNYSAVFVDGSEVGPVTVGQPCMLPDLKAVAKLRVSIVPRTAGPVDVATSLAAPGTGTATRSKGGTVPRSGGGRVR</sequence>
<keyword evidence="3" id="KW-1185">Reference proteome</keyword>
<dbReference type="OrthoDB" id="7282413at2"/>
<proteinExistence type="predicted"/>
<feature type="region of interest" description="Disordered" evidence="1">
    <location>
        <begin position="272"/>
        <end position="300"/>
    </location>
</feature>
<accession>A0A4R5QBN1</accession>
<dbReference type="RefSeq" id="WP_133291188.1">
    <property type="nucleotide sequence ID" value="NZ_SMSJ01000047.1"/>
</dbReference>
<organism evidence="2 3">
    <name type="scientific">Dankookia rubra</name>
    <dbReference type="NCBI Taxonomy" id="1442381"/>
    <lineage>
        <taxon>Bacteria</taxon>
        <taxon>Pseudomonadati</taxon>
        <taxon>Pseudomonadota</taxon>
        <taxon>Alphaproteobacteria</taxon>
        <taxon>Acetobacterales</taxon>
        <taxon>Roseomonadaceae</taxon>
        <taxon>Dankookia</taxon>
    </lineage>
</organism>
<evidence type="ECO:0000313" key="2">
    <source>
        <dbReference type="EMBL" id="TDH60008.1"/>
    </source>
</evidence>
<dbReference type="Proteomes" id="UP000295096">
    <property type="component" value="Unassembled WGS sequence"/>
</dbReference>
<evidence type="ECO:0000256" key="1">
    <source>
        <dbReference type="SAM" id="MobiDB-lite"/>
    </source>
</evidence>
<comment type="caution">
    <text evidence="2">The sequence shown here is derived from an EMBL/GenBank/DDBJ whole genome shotgun (WGS) entry which is preliminary data.</text>
</comment>
<dbReference type="EMBL" id="SMSJ01000047">
    <property type="protein sequence ID" value="TDH60008.1"/>
    <property type="molecule type" value="Genomic_DNA"/>
</dbReference>
<dbReference type="AlphaFoldDB" id="A0A4R5QBN1"/>
<gene>
    <name evidence="2" type="ORF">E2C06_24345</name>
</gene>
<name>A0A4R5QBN1_9PROT</name>
<protein>
    <submittedName>
        <fullName evidence="2">Uncharacterized protein</fullName>
    </submittedName>
</protein>